<evidence type="ECO:0000313" key="2">
    <source>
        <dbReference type="Proteomes" id="UP000188320"/>
    </source>
</evidence>
<dbReference type="Proteomes" id="UP000188320">
    <property type="component" value="Unassembled WGS sequence"/>
</dbReference>
<keyword evidence="2" id="KW-1185">Reference proteome</keyword>
<comment type="caution">
    <text evidence="1">The sequence shown here is derived from an EMBL/GenBank/DDBJ whole genome shotgun (WGS) entry which is preliminary data.</text>
</comment>
<proteinExistence type="predicted"/>
<protein>
    <submittedName>
        <fullName evidence="1">Uncharacterized protein</fullName>
    </submittedName>
</protein>
<gene>
    <name evidence="1" type="ORF">AX774_g3113</name>
</gene>
<dbReference type="EMBL" id="LSSK01000425">
    <property type="protein sequence ID" value="OMH83388.1"/>
    <property type="molecule type" value="Genomic_DNA"/>
</dbReference>
<accession>A0A1R1PR09</accession>
<evidence type="ECO:0000313" key="1">
    <source>
        <dbReference type="EMBL" id="OMH83388.1"/>
    </source>
</evidence>
<name>A0A1R1PR09_ZANCU</name>
<dbReference type="AlphaFoldDB" id="A0A1R1PR09"/>
<sequence>MSFFQDRYHACWSKLQVGGVEFKDLVKVCRTKSGNTGQSIETHRENEYAEEQRKKVIKRAMELGLVPISDENELFGGREQGDENGAGIKKESNGSVVSIADGLEESGRSKYIKQSERRKKQGKGDLSDSKLIESVKEDLTLIKGYVKDAVDMGTRQENEVVMGYVVGLMLARNVASVNAMVTKMLVSKSYKVFEEKEYWEVQGSTRTSVLLFMISGKGRN</sequence>
<organism evidence="1 2">
    <name type="scientific">Zancudomyces culisetae</name>
    <name type="common">Gut fungus</name>
    <name type="synonym">Smittium culisetae</name>
    <dbReference type="NCBI Taxonomy" id="1213189"/>
    <lineage>
        <taxon>Eukaryota</taxon>
        <taxon>Fungi</taxon>
        <taxon>Fungi incertae sedis</taxon>
        <taxon>Zoopagomycota</taxon>
        <taxon>Kickxellomycotina</taxon>
        <taxon>Harpellomycetes</taxon>
        <taxon>Harpellales</taxon>
        <taxon>Legeriomycetaceae</taxon>
        <taxon>Zancudomyces</taxon>
    </lineage>
</organism>
<reference evidence="2" key="1">
    <citation type="submission" date="2017-01" db="EMBL/GenBank/DDBJ databases">
        <authorList>
            <person name="Wang Y."/>
            <person name="White M."/>
            <person name="Kvist S."/>
            <person name="Moncalvo J.-M."/>
        </authorList>
    </citation>
    <scope>NUCLEOTIDE SEQUENCE [LARGE SCALE GENOMIC DNA]</scope>
    <source>
        <strain evidence="2">COL-18-3</strain>
    </source>
</reference>